<dbReference type="STRING" id="1384459.GL4_1744"/>
<comment type="similarity">
    <text evidence="4">In the N-terminal section; belongs to the glycosyltransferase 51 family.</text>
</comment>
<dbReference type="InterPro" id="IPR012338">
    <property type="entry name" value="Beta-lactam/transpept-like"/>
</dbReference>
<dbReference type="KEGG" id="mcg:GL4_1744"/>
<keyword evidence="13 28" id="KW-0812">Transmembrane</keyword>
<evidence type="ECO:0000256" key="14">
    <source>
        <dbReference type="ARBA" id="ARBA00022801"/>
    </source>
</evidence>
<keyword evidence="9" id="KW-0121">Carboxypeptidase</keyword>
<keyword evidence="10" id="KW-0645">Protease</keyword>
<evidence type="ECO:0000256" key="22">
    <source>
        <dbReference type="ARBA" id="ARBA00023316"/>
    </source>
</evidence>
<dbReference type="EMBL" id="AP014648">
    <property type="protein sequence ID" value="BAQ17198.1"/>
    <property type="molecule type" value="Genomic_DNA"/>
</dbReference>
<dbReference type="Gene3D" id="1.10.3810.10">
    <property type="entry name" value="Biosynthetic peptidoglycan transglycosylase-like"/>
    <property type="match status" value="1"/>
</dbReference>
<evidence type="ECO:0000256" key="19">
    <source>
        <dbReference type="ARBA" id="ARBA00023136"/>
    </source>
</evidence>
<evidence type="ECO:0000259" key="30">
    <source>
        <dbReference type="Pfam" id="PF00912"/>
    </source>
</evidence>
<evidence type="ECO:0000256" key="15">
    <source>
        <dbReference type="ARBA" id="ARBA00022960"/>
    </source>
</evidence>
<dbReference type="Gene3D" id="3.40.710.10">
    <property type="entry name" value="DD-peptidase/beta-lactamase superfamily"/>
    <property type="match status" value="2"/>
</dbReference>
<evidence type="ECO:0000256" key="11">
    <source>
        <dbReference type="ARBA" id="ARBA00022676"/>
    </source>
</evidence>
<evidence type="ECO:0000256" key="8">
    <source>
        <dbReference type="ARBA" id="ARBA00022519"/>
    </source>
</evidence>
<keyword evidence="15" id="KW-0133">Cell shape</keyword>
<dbReference type="EC" id="2.4.99.28" evidence="24"/>
<evidence type="ECO:0000256" key="5">
    <source>
        <dbReference type="ARBA" id="ARBA00012448"/>
    </source>
</evidence>
<feature type="compositionally biased region" description="Low complexity" evidence="27">
    <location>
        <begin position="840"/>
        <end position="852"/>
    </location>
</feature>
<evidence type="ECO:0000256" key="2">
    <source>
        <dbReference type="ARBA" id="ARBA00004752"/>
    </source>
</evidence>
<dbReference type="UniPathway" id="UPA00219"/>
<feature type="compositionally biased region" description="Pro residues" evidence="27">
    <location>
        <begin position="853"/>
        <end position="863"/>
    </location>
</feature>
<dbReference type="GO" id="GO:0030288">
    <property type="term" value="C:outer membrane-bounded periplasmic space"/>
    <property type="evidence" value="ECO:0007669"/>
    <property type="project" value="TreeGrafter"/>
</dbReference>
<keyword evidence="33" id="KW-1185">Reference proteome</keyword>
<evidence type="ECO:0000256" key="6">
    <source>
        <dbReference type="ARBA" id="ARBA00018638"/>
    </source>
</evidence>
<dbReference type="GO" id="GO:0005886">
    <property type="term" value="C:plasma membrane"/>
    <property type="evidence" value="ECO:0007669"/>
    <property type="project" value="UniProtKB-SubCell"/>
</dbReference>
<dbReference type="GO" id="GO:0009252">
    <property type="term" value="P:peptidoglycan biosynthetic process"/>
    <property type="evidence" value="ECO:0007669"/>
    <property type="project" value="UniProtKB-UniPathway"/>
</dbReference>
<keyword evidence="12 32" id="KW-0808">Transferase</keyword>
<comment type="catalytic activity">
    <reaction evidence="25">
        <text>[GlcNAc-(1-&gt;4)-Mur2Ac(oyl-L-Ala-gamma-D-Glu-L-Lys-D-Ala-D-Ala)](n)-di-trans,octa-cis-undecaprenyl diphosphate + beta-D-GlcNAc-(1-&gt;4)-Mur2Ac(oyl-L-Ala-gamma-D-Glu-L-Lys-D-Ala-D-Ala)-di-trans,octa-cis-undecaprenyl diphosphate = [GlcNAc-(1-&gt;4)-Mur2Ac(oyl-L-Ala-gamma-D-Glu-L-Lys-D-Ala-D-Ala)](n+1)-di-trans,octa-cis-undecaprenyl diphosphate + di-trans,octa-cis-undecaprenyl diphosphate + H(+)</text>
        <dbReference type="Rhea" id="RHEA:23708"/>
        <dbReference type="Rhea" id="RHEA-COMP:9602"/>
        <dbReference type="Rhea" id="RHEA-COMP:9603"/>
        <dbReference type="ChEBI" id="CHEBI:15378"/>
        <dbReference type="ChEBI" id="CHEBI:58405"/>
        <dbReference type="ChEBI" id="CHEBI:60033"/>
        <dbReference type="ChEBI" id="CHEBI:78435"/>
        <dbReference type="EC" id="2.4.99.28"/>
    </reaction>
</comment>
<dbReference type="SUPFAM" id="SSF56601">
    <property type="entry name" value="beta-lactamase/transpeptidase-like"/>
    <property type="match status" value="1"/>
</dbReference>
<dbReference type="AlphaFoldDB" id="A0A0A8K2L4"/>
<feature type="transmembrane region" description="Helical" evidence="28">
    <location>
        <begin position="21"/>
        <end position="49"/>
    </location>
</feature>
<dbReference type="Pfam" id="PF00912">
    <property type="entry name" value="Transgly"/>
    <property type="match status" value="1"/>
</dbReference>
<keyword evidence="11 32" id="KW-0328">Glycosyltransferase</keyword>
<dbReference type="GO" id="GO:0008360">
    <property type="term" value="P:regulation of cell shape"/>
    <property type="evidence" value="ECO:0007669"/>
    <property type="project" value="UniProtKB-KW"/>
</dbReference>
<dbReference type="GO" id="GO:0071555">
    <property type="term" value="P:cell wall organization"/>
    <property type="evidence" value="ECO:0007669"/>
    <property type="project" value="UniProtKB-KW"/>
</dbReference>
<evidence type="ECO:0000259" key="31">
    <source>
        <dbReference type="Pfam" id="PF17092"/>
    </source>
</evidence>
<evidence type="ECO:0000256" key="21">
    <source>
        <dbReference type="ARBA" id="ARBA00023268"/>
    </source>
</evidence>
<evidence type="ECO:0000256" key="26">
    <source>
        <dbReference type="ARBA" id="ARBA00060592"/>
    </source>
</evidence>
<dbReference type="EC" id="3.4.16.4" evidence="5"/>
<dbReference type="InterPro" id="IPR012340">
    <property type="entry name" value="NA-bd_OB-fold"/>
</dbReference>
<feature type="domain" description="Penicillin-binding protein transpeptidase" evidence="29">
    <location>
        <begin position="472"/>
        <end position="764"/>
    </location>
</feature>
<evidence type="ECO:0000256" key="13">
    <source>
        <dbReference type="ARBA" id="ARBA00022692"/>
    </source>
</evidence>
<dbReference type="InterPro" id="IPR050396">
    <property type="entry name" value="Glycosyltr_51/Transpeptidase"/>
</dbReference>
<dbReference type="PANTHER" id="PTHR32282:SF27">
    <property type="entry name" value="PENICILLIN-BINDING PROTEIN 1A"/>
    <property type="match status" value="1"/>
</dbReference>
<dbReference type="OrthoDB" id="9766909at2"/>
<dbReference type="InterPro" id="IPR031376">
    <property type="entry name" value="PCB_OB"/>
</dbReference>
<dbReference type="GO" id="GO:0006508">
    <property type="term" value="P:proteolysis"/>
    <property type="evidence" value="ECO:0007669"/>
    <property type="project" value="UniProtKB-KW"/>
</dbReference>
<keyword evidence="22" id="KW-0961">Cell wall biogenesis/degradation</keyword>
<dbReference type="Gene3D" id="2.40.50.140">
    <property type="entry name" value="Nucleic acid-binding proteins"/>
    <property type="match status" value="1"/>
</dbReference>
<evidence type="ECO:0000256" key="3">
    <source>
        <dbReference type="ARBA" id="ARBA00007090"/>
    </source>
</evidence>
<feature type="region of interest" description="Disordered" evidence="27">
    <location>
        <begin position="815"/>
        <end position="875"/>
    </location>
</feature>
<keyword evidence="18 28" id="KW-1133">Transmembrane helix</keyword>
<evidence type="ECO:0000256" key="1">
    <source>
        <dbReference type="ARBA" id="ARBA00004249"/>
    </source>
</evidence>
<dbReference type="HOGENOM" id="CLU_006354_2_4_5"/>
<evidence type="ECO:0000256" key="7">
    <source>
        <dbReference type="ARBA" id="ARBA00022475"/>
    </source>
</evidence>
<keyword evidence="7" id="KW-1003">Cell membrane</keyword>
<dbReference type="GO" id="GO:0009002">
    <property type="term" value="F:serine-type D-Ala-D-Ala carboxypeptidase activity"/>
    <property type="evidence" value="ECO:0007669"/>
    <property type="project" value="UniProtKB-EC"/>
</dbReference>
<proteinExistence type="inferred from homology"/>
<dbReference type="Proteomes" id="UP000031643">
    <property type="component" value="Chromosome"/>
</dbReference>
<dbReference type="InterPro" id="IPR023346">
    <property type="entry name" value="Lysozyme-like_dom_sf"/>
</dbReference>
<dbReference type="FunFam" id="1.10.3810.10:FF:000003">
    <property type="entry name" value="Penicillin-binding protein 1a"/>
    <property type="match status" value="1"/>
</dbReference>
<comment type="pathway">
    <text evidence="26">Glycan biosynthesis.</text>
</comment>
<dbReference type="Pfam" id="PF17092">
    <property type="entry name" value="PCB_OB"/>
    <property type="match status" value="1"/>
</dbReference>
<evidence type="ECO:0000256" key="18">
    <source>
        <dbReference type="ARBA" id="ARBA00022989"/>
    </source>
</evidence>
<dbReference type="Pfam" id="PF00905">
    <property type="entry name" value="Transpeptidase"/>
    <property type="match status" value="1"/>
</dbReference>
<dbReference type="GO" id="GO:0008955">
    <property type="term" value="F:peptidoglycan glycosyltransferase activity"/>
    <property type="evidence" value="ECO:0007669"/>
    <property type="project" value="UniProtKB-EC"/>
</dbReference>
<dbReference type="RefSeq" id="WP_082025576.1">
    <property type="nucleotide sequence ID" value="NZ_AP014648.1"/>
</dbReference>
<keyword evidence="16" id="KW-0735">Signal-anchor</keyword>
<dbReference type="InterPro" id="IPR001460">
    <property type="entry name" value="PCN-bd_Tpept"/>
</dbReference>
<evidence type="ECO:0000256" key="27">
    <source>
        <dbReference type="SAM" id="MobiDB-lite"/>
    </source>
</evidence>
<dbReference type="NCBIfam" id="TIGR02074">
    <property type="entry name" value="PBP_1a_fam"/>
    <property type="match status" value="1"/>
</dbReference>
<keyword evidence="20" id="KW-0046">Antibiotic resistance</keyword>
<evidence type="ECO:0000256" key="28">
    <source>
        <dbReference type="SAM" id="Phobius"/>
    </source>
</evidence>
<dbReference type="InterPro" id="IPR001264">
    <property type="entry name" value="Glyco_trans_51"/>
</dbReference>
<dbReference type="SUPFAM" id="SSF53955">
    <property type="entry name" value="Lysozyme-like"/>
    <property type="match status" value="1"/>
</dbReference>
<evidence type="ECO:0000256" key="9">
    <source>
        <dbReference type="ARBA" id="ARBA00022645"/>
    </source>
</evidence>
<evidence type="ECO:0000256" key="25">
    <source>
        <dbReference type="ARBA" id="ARBA00049902"/>
    </source>
</evidence>
<accession>A0A0A8K2L4</accession>
<evidence type="ECO:0000313" key="32">
    <source>
        <dbReference type="EMBL" id="BAQ17198.1"/>
    </source>
</evidence>
<evidence type="ECO:0000256" key="20">
    <source>
        <dbReference type="ARBA" id="ARBA00023251"/>
    </source>
</evidence>
<evidence type="ECO:0000256" key="23">
    <source>
        <dbReference type="ARBA" id="ARBA00034000"/>
    </source>
</evidence>
<comment type="similarity">
    <text evidence="3">In the C-terminal section; belongs to the transpeptidase family.</text>
</comment>
<evidence type="ECO:0000256" key="10">
    <source>
        <dbReference type="ARBA" id="ARBA00022670"/>
    </source>
</evidence>
<evidence type="ECO:0000259" key="29">
    <source>
        <dbReference type="Pfam" id="PF00905"/>
    </source>
</evidence>
<comment type="catalytic activity">
    <reaction evidence="23">
        <text>Preferential cleavage: (Ac)2-L-Lys-D-Ala-|-D-Ala. Also transpeptidation of peptidyl-alanyl moieties that are N-acyl substituents of D-alanine.</text>
        <dbReference type="EC" id="3.4.16.4"/>
    </reaction>
</comment>
<keyword evidence="21" id="KW-0511">Multifunctional enzyme</keyword>
<evidence type="ECO:0000313" key="33">
    <source>
        <dbReference type="Proteomes" id="UP000031643"/>
    </source>
</evidence>
<comment type="pathway">
    <text evidence="2">Cell wall biogenesis; peptidoglycan biosynthesis.</text>
</comment>
<organism evidence="32 33">
    <name type="scientific">Methyloceanibacter caenitepidi</name>
    <dbReference type="NCBI Taxonomy" id="1384459"/>
    <lineage>
        <taxon>Bacteria</taxon>
        <taxon>Pseudomonadati</taxon>
        <taxon>Pseudomonadota</taxon>
        <taxon>Alphaproteobacteria</taxon>
        <taxon>Hyphomicrobiales</taxon>
        <taxon>Hyphomicrobiaceae</taxon>
        <taxon>Methyloceanibacter</taxon>
    </lineage>
</organism>
<evidence type="ECO:0000256" key="4">
    <source>
        <dbReference type="ARBA" id="ARBA00007739"/>
    </source>
</evidence>
<protein>
    <recommendedName>
        <fullName evidence="6">Penicillin-binding protein 1A</fullName>
        <ecNumber evidence="24">2.4.99.28</ecNumber>
        <ecNumber evidence="5">3.4.16.4</ecNumber>
    </recommendedName>
</protein>
<keyword evidence="19 28" id="KW-0472">Membrane</keyword>
<dbReference type="PANTHER" id="PTHR32282">
    <property type="entry name" value="BINDING PROTEIN TRANSPEPTIDASE, PUTATIVE-RELATED"/>
    <property type="match status" value="1"/>
</dbReference>
<keyword evidence="8" id="KW-0997">Cell inner membrane</keyword>
<reference evidence="32 33" key="1">
    <citation type="submission" date="2014-09" db="EMBL/GenBank/DDBJ databases">
        <title>Genome sequencing of Methyloceanibacter caenitepidi Gela4.</title>
        <authorList>
            <person name="Takeuchi M."/>
            <person name="Susumu S."/>
            <person name="Kamagata Y."/>
            <person name="Oshima K."/>
            <person name="Hattori M."/>
            <person name="Iwasaki W."/>
        </authorList>
    </citation>
    <scope>NUCLEOTIDE SEQUENCE [LARGE SCALE GENOMIC DNA]</scope>
    <source>
        <strain evidence="32 33">Gela4</strain>
    </source>
</reference>
<gene>
    <name evidence="32" type="ORF">GL4_1744</name>
</gene>
<evidence type="ECO:0000256" key="16">
    <source>
        <dbReference type="ARBA" id="ARBA00022968"/>
    </source>
</evidence>
<sequence length="875" mass="95444">MDITAPVKPPKQGKKKKRGGFFLRLLGFVFAACMILSIAVAGAVAFVLWKVSQELPDYENLARYEPPVMTRIHADDGRLIAEYARQRRIYVPITAVPKRVIDAFLSAEDKNFYQHGGLDIQGIVRALVANLSAMQSGGGGKQGASTITQQVAKNFLLTSDQNIERKLKEAILAIRIERAFTKDQILELYLNEIYLGGGAYGVAAAAQRYWDKALNELTLEEAAYLAVLPKAPSRYHPIKHQKRALARRNWVIDRIVENGYATPEEGEAAKAKPLTVLAKRYGPRIHASEYFAEEVRREILDRFGEDKLYGGGFSVRTSLNPRMQAIAREALVDGLTKYDRANGGWRGPEKTIDISGDWGKTLADIPVWSDIEPWRLAVVLEVSNTDAKIGLRPGRDKQGQLVTERETGTIPAAQVRWTRKPIKSALKPGDVVYVAPVEKTAKKEEGDEETESTETEVVAGEWSLQQVPKVSGALVAMDPHSGRVLAIAGGFSFHQSQFDRATQALRQPGSSFKPLIYLTALDNGYAPNSVILDGRICVSQGRGMPPWCPKNYSGGGAGPSTLRRGIEKSRNLMTVRLSRDIGMPVIAEYARRFGVYDNLMPALSMSLGAGETTLLRMVTAYSMIANGGKKVEATFIDRIQNRYGRTIWKHDKRDCDGCAAREWTNQAEPELVEVKEQVVDPIAAFQMVGIMEGVVTSGTARRLASLGRPIAGKTGTTNNYKDAWFIGYTPDLVVGSYVGYDQPKPMGRSATGGGLAAPIVKQFFEEALEGVPPKPFRAPPGAIMVPVSHQTGLPARKGQPGTVMEAFKPEQVSAAAAAAAQGAQDDEGGQGESFPNYPTAAAAPAAAQQQAASPPPAAQPQPQPRRQRRGFFGRF</sequence>
<feature type="domain" description="Penicillin-binding protein OB-like" evidence="31">
    <location>
        <begin position="345"/>
        <end position="470"/>
    </location>
</feature>
<keyword evidence="14" id="KW-0378">Hydrolase</keyword>
<dbReference type="GO" id="GO:0046677">
    <property type="term" value="P:response to antibiotic"/>
    <property type="evidence" value="ECO:0007669"/>
    <property type="project" value="UniProtKB-KW"/>
</dbReference>
<evidence type="ECO:0000256" key="12">
    <source>
        <dbReference type="ARBA" id="ARBA00022679"/>
    </source>
</evidence>
<feature type="compositionally biased region" description="Basic residues" evidence="27">
    <location>
        <begin position="865"/>
        <end position="875"/>
    </location>
</feature>
<keyword evidence="17" id="KW-0573">Peptidoglycan synthesis</keyword>
<dbReference type="GO" id="GO:0008658">
    <property type="term" value="F:penicillin binding"/>
    <property type="evidence" value="ECO:0007669"/>
    <property type="project" value="InterPro"/>
</dbReference>
<feature type="domain" description="Glycosyl transferase family 51" evidence="30">
    <location>
        <begin position="77"/>
        <end position="255"/>
    </location>
</feature>
<name>A0A0A8K2L4_9HYPH</name>
<dbReference type="InterPro" id="IPR036950">
    <property type="entry name" value="PBP_transglycosylase"/>
</dbReference>
<evidence type="ECO:0000256" key="17">
    <source>
        <dbReference type="ARBA" id="ARBA00022984"/>
    </source>
</evidence>
<comment type="subcellular location">
    <subcellularLocation>
        <location evidence="1">Cell inner membrane</location>
        <topology evidence="1">Single-pass type II membrane protein</topology>
    </subcellularLocation>
</comment>
<evidence type="ECO:0000256" key="24">
    <source>
        <dbReference type="ARBA" id="ARBA00044770"/>
    </source>
</evidence>